<evidence type="ECO:0000256" key="7">
    <source>
        <dbReference type="ARBA" id="ARBA00022989"/>
    </source>
</evidence>
<keyword evidence="3" id="KW-0813">Transport</keyword>
<evidence type="ECO:0000256" key="4">
    <source>
        <dbReference type="ARBA" id="ARBA00022475"/>
    </source>
</evidence>
<feature type="region of interest" description="Disordered" evidence="11">
    <location>
        <begin position="1"/>
        <end position="75"/>
    </location>
</feature>
<evidence type="ECO:0000256" key="8">
    <source>
        <dbReference type="ARBA" id="ARBA00023065"/>
    </source>
</evidence>
<reference evidence="13 14" key="1">
    <citation type="journal article" date="2017" name="G3 (Bethesda)">
        <title>The Physical Genome Mapping of Anopheles albimanus Corrected Scaffold Misassemblies and Identified Interarm Rearrangements in Genus Anopheles.</title>
        <authorList>
            <person name="Artemov G.N."/>
            <person name="Peery A.N."/>
            <person name="Jiang X."/>
            <person name="Tu Z."/>
            <person name="Stegniy V.N."/>
            <person name="Sharakhova M.V."/>
            <person name="Sharakhov I.V."/>
        </authorList>
    </citation>
    <scope>NUCLEOTIDE SEQUENCE [LARGE SCALE GENOMIC DNA]</scope>
    <source>
        <strain evidence="13 14">ALBI9_A</strain>
    </source>
</reference>
<feature type="transmembrane region" description="Helical" evidence="12">
    <location>
        <begin position="625"/>
        <end position="646"/>
    </location>
</feature>
<dbReference type="GO" id="GO:0015252">
    <property type="term" value="F:proton channel activity"/>
    <property type="evidence" value="ECO:0007669"/>
    <property type="project" value="InterPro"/>
</dbReference>
<organism evidence="13 14">
    <name type="scientific">Anopheles albimanus</name>
    <name type="common">New world malaria mosquito</name>
    <dbReference type="NCBI Taxonomy" id="7167"/>
    <lineage>
        <taxon>Eukaryota</taxon>
        <taxon>Metazoa</taxon>
        <taxon>Ecdysozoa</taxon>
        <taxon>Arthropoda</taxon>
        <taxon>Hexapoda</taxon>
        <taxon>Insecta</taxon>
        <taxon>Pterygota</taxon>
        <taxon>Neoptera</taxon>
        <taxon>Endopterygota</taxon>
        <taxon>Diptera</taxon>
        <taxon>Nematocera</taxon>
        <taxon>Culicoidea</taxon>
        <taxon>Culicidae</taxon>
        <taxon>Anophelinae</taxon>
        <taxon>Anopheles</taxon>
    </lineage>
</organism>
<name>A0A182FJD9_ANOAL</name>
<feature type="transmembrane region" description="Helical" evidence="12">
    <location>
        <begin position="519"/>
        <end position="545"/>
    </location>
</feature>
<keyword evidence="9 12" id="KW-0472">Membrane</keyword>
<evidence type="ECO:0000256" key="5">
    <source>
        <dbReference type="ARBA" id="ARBA00022692"/>
    </source>
</evidence>
<evidence type="ECO:0000256" key="1">
    <source>
        <dbReference type="ARBA" id="ARBA00004651"/>
    </source>
</evidence>
<keyword evidence="10" id="KW-0407">Ion channel</keyword>
<feature type="transmembrane region" description="Helical" evidence="12">
    <location>
        <begin position="250"/>
        <end position="270"/>
    </location>
</feature>
<evidence type="ECO:0000256" key="10">
    <source>
        <dbReference type="ARBA" id="ARBA00023303"/>
    </source>
</evidence>
<evidence type="ECO:0000256" key="3">
    <source>
        <dbReference type="ARBA" id="ARBA00022448"/>
    </source>
</evidence>
<dbReference type="GO" id="GO:0005886">
    <property type="term" value="C:plasma membrane"/>
    <property type="evidence" value="ECO:0007669"/>
    <property type="project" value="UniProtKB-SubCell"/>
</dbReference>
<feature type="compositionally biased region" description="Polar residues" evidence="11">
    <location>
        <begin position="33"/>
        <end position="46"/>
    </location>
</feature>
<proteinExistence type="inferred from homology"/>
<feature type="transmembrane region" description="Helical" evidence="12">
    <location>
        <begin position="440"/>
        <end position="462"/>
    </location>
</feature>
<keyword evidence="14" id="KW-1185">Reference proteome</keyword>
<keyword evidence="4" id="KW-1003">Cell membrane</keyword>
<sequence length="671" mass="73531">MMQSQRKQTVSVYPPAELDSDTSAGSARRPISKRSTPGTSRRTTLGSVELLPPLKSTSHNASHSSSRRPSVGGTGRRRSVVLDFIRKHSSRLSLNRRFSELFAGDELRWDSKQLLRNQQQSQAQLATALSALYAKLLIILGITLPVTELVANQAPTNFHQPFYLYLYGVSIVLCALLHLERYRGHAAAAPPPPTTPVRPGSKGGSAHSASFYLRIGAIAFGVGSLVYSALDFGQYFELSPDEGCGGGVLVALIPATRMLLCVIQMQFIITSGKELGLERYPFTARFGLMHLLATNVCEWLYVLVEEAKQEIVLLPRHGTVSNISTTVDGSNGTSAPQATGKPAGSGLRAQPTVQLLTHCRPRGHIMSNVVHNTAPFLFPCTIEYSLICALTLYSLWRGLARHIPGSSPATIGGGPVAGPEQGVAGRPANRLSIDCSRAQAGLLAGIVTLVVTLLVLIMHFVLRKQTHRELQELAMLEVVVYELALYSVTLAAVGRAMLSMRDLRVLTQRHGPARVQPALPLDCHLLLITQTGIYIYGVFSIIGTYHTYGRALHWAVLSEVLALAQTSLQTLFVLSSWWRRCKGARQNRTKPGRQIVTFLLVANLAAWLVNALVKSHASFRPQVMQFYGAGAWAIIAHVSMPLAIFYRFHSTICLFEIWKNTYKARYQTDAH</sequence>
<dbReference type="PANTHER" id="PTHR21522:SF30">
    <property type="entry name" value="GH01206P"/>
    <property type="match status" value="1"/>
</dbReference>
<comment type="subcellular location">
    <subcellularLocation>
        <location evidence="1">Cell membrane</location>
        <topology evidence="1">Multi-pass membrane protein</topology>
    </subcellularLocation>
</comment>
<keyword evidence="6" id="KW-0375">Hydrogen ion transport</keyword>
<feature type="compositionally biased region" description="Polar residues" evidence="11">
    <location>
        <begin position="1"/>
        <end position="11"/>
    </location>
</feature>
<dbReference type="VEuPathDB" id="VectorBase:AALB20_036160"/>
<feature type="transmembrane region" description="Helical" evidence="12">
    <location>
        <begin position="123"/>
        <end position="142"/>
    </location>
</feature>
<dbReference type="Pfam" id="PF03189">
    <property type="entry name" value="Otopetrin"/>
    <property type="match status" value="1"/>
</dbReference>
<keyword evidence="7 12" id="KW-1133">Transmembrane helix</keyword>
<feature type="transmembrane region" description="Helical" evidence="12">
    <location>
        <begin position="551"/>
        <end position="574"/>
    </location>
</feature>
<comment type="similarity">
    <text evidence="2">Belongs to the otopetrin family.</text>
</comment>
<evidence type="ECO:0000313" key="14">
    <source>
        <dbReference type="Proteomes" id="UP000069272"/>
    </source>
</evidence>
<evidence type="ECO:0000256" key="11">
    <source>
        <dbReference type="SAM" id="MobiDB-lite"/>
    </source>
</evidence>
<dbReference type="PANTHER" id="PTHR21522">
    <property type="entry name" value="PROTON CHANNEL OTOP"/>
    <property type="match status" value="1"/>
</dbReference>
<keyword evidence="8" id="KW-0406">Ion transport</keyword>
<feature type="transmembrane region" description="Helical" evidence="12">
    <location>
        <begin position="474"/>
        <end position="498"/>
    </location>
</feature>
<feature type="transmembrane region" description="Helical" evidence="12">
    <location>
        <begin position="595"/>
        <end position="613"/>
    </location>
</feature>
<feature type="transmembrane region" description="Helical" evidence="12">
    <location>
        <begin position="162"/>
        <end position="179"/>
    </location>
</feature>
<evidence type="ECO:0000256" key="9">
    <source>
        <dbReference type="ARBA" id="ARBA00023136"/>
    </source>
</evidence>
<protein>
    <submittedName>
        <fullName evidence="13">Uncharacterized protein</fullName>
    </submittedName>
</protein>
<feature type="transmembrane region" description="Helical" evidence="12">
    <location>
        <begin position="211"/>
        <end position="230"/>
    </location>
</feature>
<dbReference type="AlphaFoldDB" id="A0A182FJD9"/>
<evidence type="ECO:0000256" key="6">
    <source>
        <dbReference type="ARBA" id="ARBA00022781"/>
    </source>
</evidence>
<reference evidence="13" key="2">
    <citation type="submission" date="2022-08" db="UniProtKB">
        <authorList>
            <consortium name="EnsemblMetazoa"/>
        </authorList>
    </citation>
    <scope>IDENTIFICATION</scope>
    <source>
        <strain evidence="13">STECLA/ALBI9_A</strain>
    </source>
</reference>
<dbReference type="EnsemblMetazoa" id="AALB006634-RA">
    <property type="protein sequence ID" value="AALB006634-PA"/>
    <property type="gene ID" value="AALB006634"/>
</dbReference>
<evidence type="ECO:0000313" key="13">
    <source>
        <dbReference type="EnsemblMetazoa" id="AALB006634-PA"/>
    </source>
</evidence>
<feature type="region of interest" description="Disordered" evidence="11">
    <location>
        <begin position="325"/>
        <end position="347"/>
    </location>
</feature>
<feature type="compositionally biased region" description="Low complexity" evidence="11">
    <location>
        <begin position="56"/>
        <end position="70"/>
    </location>
</feature>
<keyword evidence="5 12" id="KW-0812">Transmembrane</keyword>
<evidence type="ECO:0000256" key="2">
    <source>
        <dbReference type="ARBA" id="ARBA00006513"/>
    </source>
</evidence>
<dbReference type="InterPro" id="IPR004878">
    <property type="entry name" value="Otopetrin"/>
</dbReference>
<accession>A0A182FJD9</accession>
<dbReference type="Proteomes" id="UP000069272">
    <property type="component" value="Chromosome X"/>
</dbReference>
<dbReference type="VEuPathDB" id="VectorBase:AALB006634"/>
<feature type="compositionally biased region" description="Polar residues" evidence="11">
    <location>
        <begin position="325"/>
        <end position="337"/>
    </location>
</feature>
<evidence type="ECO:0000256" key="12">
    <source>
        <dbReference type="SAM" id="Phobius"/>
    </source>
</evidence>